<dbReference type="Proteomes" id="UP000055590">
    <property type="component" value="Chromosome"/>
</dbReference>
<organism evidence="1 2">
    <name type="scientific">Vulgatibacter incomptus</name>
    <dbReference type="NCBI Taxonomy" id="1391653"/>
    <lineage>
        <taxon>Bacteria</taxon>
        <taxon>Pseudomonadati</taxon>
        <taxon>Myxococcota</taxon>
        <taxon>Myxococcia</taxon>
        <taxon>Myxococcales</taxon>
        <taxon>Cystobacterineae</taxon>
        <taxon>Vulgatibacteraceae</taxon>
        <taxon>Vulgatibacter</taxon>
    </lineage>
</organism>
<keyword evidence="2" id="KW-1185">Reference proteome</keyword>
<dbReference type="KEGG" id="vin:AKJ08_3658"/>
<reference evidence="1 2" key="1">
    <citation type="submission" date="2015-08" db="EMBL/GenBank/DDBJ databases">
        <authorList>
            <person name="Babu N.S."/>
            <person name="Beckwith C.J."/>
            <person name="Beseler K.G."/>
            <person name="Brison A."/>
            <person name="Carone J.V."/>
            <person name="Caskin T.P."/>
            <person name="Diamond M."/>
            <person name="Durham M.E."/>
            <person name="Foxe J.M."/>
            <person name="Go M."/>
            <person name="Henderson B.A."/>
            <person name="Jones I.B."/>
            <person name="McGettigan J.A."/>
            <person name="Micheletti S.J."/>
            <person name="Nasrallah M.E."/>
            <person name="Ortiz D."/>
            <person name="Piller C.R."/>
            <person name="Privatt S.R."/>
            <person name="Schneider S.L."/>
            <person name="Sharp S."/>
            <person name="Smith T.C."/>
            <person name="Stanton J.D."/>
            <person name="Ullery H.E."/>
            <person name="Wilson R.J."/>
            <person name="Serrano M.G."/>
            <person name="Buck G."/>
            <person name="Lee V."/>
            <person name="Wang Y."/>
            <person name="Carvalho R."/>
            <person name="Voegtly L."/>
            <person name="Shi R."/>
            <person name="Duckworth R."/>
            <person name="Johnson A."/>
            <person name="Loviza R."/>
            <person name="Walstead R."/>
            <person name="Shah Z."/>
            <person name="Kiflezghi M."/>
            <person name="Wade K."/>
            <person name="Ball S.L."/>
            <person name="Bradley K.W."/>
            <person name="Asai D.J."/>
            <person name="Bowman C.A."/>
            <person name="Russell D.A."/>
            <person name="Pope W.H."/>
            <person name="Jacobs-Sera D."/>
            <person name="Hendrix R.W."/>
            <person name="Hatfull G.F."/>
        </authorList>
    </citation>
    <scope>NUCLEOTIDE SEQUENCE [LARGE SCALE GENOMIC DNA]</scope>
    <source>
        <strain evidence="1 2">DSM 27710</strain>
    </source>
</reference>
<protein>
    <submittedName>
        <fullName evidence="1">Uncharacterized protein</fullName>
    </submittedName>
</protein>
<accession>A0A0K1PIQ3</accession>
<sequence length="45" mass="5470">MSTVAVDDEYIYFTVDYDEIGKFKHLDRLYRYRLDQFDSIGEPMN</sequence>
<evidence type="ECO:0000313" key="2">
    <source>
        <dbReference type="Proteomes" id="UP000055590"/>
    </source>
</evidence>
<proteinExistence type="predicted"/>
<name>A0A0K1PIQ3_9BACT</name>
<gene>
    <name evidence="1" type="ORF">AKJ08_3658</name>
</gene>
<dbReference type="EMBL" id="CP012332">
    <property type="protein sequence ID" value="AKU93271.1"/>
    <property type="molecule type" value="Genomic_DNA"/>
</dbReference>
<dbReference type="AlphaFoldDB" id="A0A0K1PIQ3"/>
<evidence type="ECO:0000313" key="1">
    <source>
        <dbReference type="EMBL" id="AKU93271.1"/>
    </source>
</evidence>